<evidence type="ECO:0000313" key="4">
    <source>
        <dbReference type="EMBL" id="QDU97480.1"/>
    </source>
</evidence>
<dbReference type="Pfam" id="PF13516">
    <property type="entry name" value="LRR_6"/>
    <property type="match status" value="1"/>
</dbReference>
<dbReference type="Gene3D" id="3.80.10.10">
    <property type="entry name" value="Ribonuclease Inhibitor"/>
    <property type="match status" value="1"/>
</dbReference>
<gene>
    <name evidence="4" type="ORF">Pla8534_53280</name>
</gene>
<sequence length="631" mass="69042">MTTDAAYLLQEYLNATVVLKPHREAIDPRNWEEGEAILVAPKPQQAETLLLAIEHTARNVVQLRPLRDDRKGQESKAFAQLAGENPALVALMLRLTRRHLLDSAESLLRAVDAWRLASISDNEMPYRILVIQLERYAQKQPLSPELGDALHHWRGHSSFHVVAADGLSWTRRLDALLEKISPPTGLQPSAPANAGLDANPEEAALVDAIIAQHGELGPRQVYADWLADHGDPRGELVRLECEMEAFHPADAEYHRRRSEWVRRWKTILRDAPTLPDNKHAPHIRWSGHRGGLLETAIAPPALFTEQAAALFARFPSAVLVDLRVNHFQAQTSQAAVGPIVACPYWSQVVEARLPASPELQLPLLKEAPWARVRALHVPLTSPLAAEAVAQNPALAGMQELLLAAPEKAFAGPDAGGVRNDLDLLSQSAGMQLETLVVMGARQEAGSLSRLLASPAADKLRRLHLQRAGLEMGDFEALAGWSKLPQLSLLNLSGNQLRDDALRLLLGRSVLPQFEHLDLSSNLLTNGAAGLLVASPAMERVSVLQLDNNKVGATGVKTLMASSRFRELRHLSLVGNPLGVAGVQALASLSAERFPKLRRISLESRGLTSSQQAKLKAETPQLYFIAPRGRKS</sequence>
<organism evidence="4 5">
    <name type="scientific">Lignipirellula cremea</name>
    <dbReference type="NCBI Taxonomy" id="2528010"/>
    <lineage>
        <taxon>Bacteria</taxon>
        <taxon>Pseudomonadati</taxon>
        <taxon>Planctomycetota</taxon>
        <taxon>Planctomycetia</taxon>
        <taxon>Pirellulales</taxon>
        <taxon>Pirellulaceae</taxon>
        <taxon>Lignipirellula</taxon>
    </lineage>
</organism>
<dbReference type="InterPro" id="IPR032675">
    <property type="entry name" value="LRR_dom_sf"/>
</dbReference>
<keyword evidence="5" id="KW-1185">Reference proteome</keyword>
<accession>A0A518E058</accession>
<dbReference type="KEGG" id="lcre:Pla8534_53280"/>
<keyword evidence="2" id="KW-0433">Leucine-rich repeat</keyword>
<name>A0A518E058_9BACT</name>
<dbReference type="GO" id="GO:0048471">
    <property type="term" value="C:perinuclear region of cytoplasm"/>
    <property type="evidence" value="ECO:0007669"/>
    <property type="project" value="TreeGrafter"/>
</dbReference>
<reference evidence="4 5" key="1">
    <citation type="submission" date="2019-02" db="EMBL/GenBank/DDBJ databases">
        <title>Deep-cultivation of Planctomycetes and their phenomic and genomic characterization uncovers novel biology.</title>
        <authorList>
            <person name="Wiegand S."/>
            <person name="Jogler M."/>
            <person name="Boedeker C."/>
            <person name="Pinto D."/>
            <person name="Vollmers J."/>
            <person name="Rivas-Marin E."/>
            <person name="Kohn T."/>
            <person name="Peeters S.H."/>
            <person name="Heuer A."/>
            <person name="Rast P."/>
            <person name="Oberbeckmann S."/>
            <person name="Bunk B."/>
            <person name="Jeske O."/>
            <person name="Meyerdierks A."/>
            <person name="Storesund J.E."/>
            <person name="Kallscheuer N."/>
            <person name="Luecker S."/>
            <person name="Lage O.M."/>
            <person name="Pohl T."/>
            <person name="Merkel B.J."/>
            <person name="Hornburger P."/>
            <person name="Mueller R.-W."/>
            <person name="Bruemmer F."/>
            <person name="Labrenz M."/>
            <person name="Spormann A.M."/>
            <person name="Op den Camp H."/>
            <person name="Overmann J."/>
            <person name="Amann R."/>
            <person name="Jetten M.S.M."/>
            <person name="Mascher T."/>
            <person name="Medema M.H."/>
            <person name="Devos D.P."/>
            <person name="Kaster A.-K."/>
            <person name="Ovreas L."/>
            <person name="Rohde M."/>
            <person name="Galperin M.Y."/>
            <person name="Jogler C."/>
        </authorList>
    </citation>
    <scope>NUCLEOTIDE SEQUENCE [LARGE SCALE GENOMIC DNA]</scope>
    <source>
        <strain evidence="4 5">Pla85_3_4</strain>
    </source>
</reference>
<evidence type="ECO:0000256" key="3">
    <source>
        <dbReference type="ARBA" id="ARBA00022737"/>
    </source>
</evidence>
<evidence type="ECO:0000256" key="2">
    <source>
        <dbReference type="ARBA" id="ARBA00022614"/>
    </source>
</evidence>
<dbReference type="EMBL" id="CP036433">
    <property type="protein sequence ID" value="QDU97480.1"/>
    <property type="molecule type" value="Genomic_DNA"/>
</dbReference>
<dbReference type="PANTHER" id="PTHR24113">
    <property type="entry name" value="RAN GTPASE-ACTIVATING PROTEIN 1"/>
    <property type="match status" value="1"/>
</dbReference>
<dbReference type="GO" id="GO:0005829">
    <property type="term" value="C:cytosol"/>
    <property type="evidence" value="ECO:0007669"/>
    <property type="project" value="TreeGrafter"/>
</dbReference>
<dbReference type="SUPFAM" id="SSF52047">
    <property type="entry name" value="RNI-like"/>
    <property type="match status" value="1"/>
</dbReference>
<dbReference type="GO" id="GO:0006913">
    <property type="term" value="P:nucleocytoplasmic transport"/>
    <property type="evidence" value="ECO:0007669"/>
    <property type="project" value="TreeGrafter"/>
</dbReference>
<dbReference type="InterPro" id="IPR027038">
    <property type="entry name" value="RanGap"/>
</dbReference>
<keyword evidence="1" id="KW-0343">GTPase activation</keyword>
<dbReference type="GO" id="GO:0031267">
    <property type="term" value="F:small GTPase binding"/>
    <property type="evidence" value="ECO:0007669"/>
    <property type="project" value="TreeGrafter"/>
</dbReference>
<dbReference type="InterPro" id="IPR001611">
    <property type="entry name" value="Leu-rich_rpt"/>
</dbReference>
<proteinExistence type="predicted"/>
<evidence type="ECO:0000313" key="5">
    <source>
        <dbReference type="Proteomes" id="UP000317648"/>
    </source>
</evidence>
<dbReference type="AlphaFoldDB" id="A0A518E058"/>
<evidence type="ECO:0000256" key="1">
    <source>
        <dbReference type="ARBA" id="ARBA00022468"/>
    </source>
</evidence>
<dbReference type="NCBIfam" id="TIGR02996">
    <property type="entry name" value="rpt_mate_G_obs"/>
    <property type="match status" value="1"/>
</dbReference>
<dbReference type="InterPro" id="IPR014338">
    <property type="entry name" value="CHP02996_rpt-companion-dom"/>
</dbReference>
<dbReference type="Proteomes" id="UP000317648">
    <property type="component" value="Chromosome"/>
</dbReference>
<dbReference type="PANTHER" id="PTHR24113:SF12">
    <property type="entry name" value="RAN GTPASE-ACTIVATING PROTEIN 1"/>
    <property type="match status" value="1"/>
</dbReference>
<dbReference type="RefSeq" id="WP_145056250.1">
    <property type="nucleotide sequence ID" value="NZ_CP036433.1"/>
</dbReference>
<dbReference type="GO" id="GO:0005096">
    <property type="term" value="F:GTPase activator activity"/>
    <property type="evidence" value="ECO:0007669"/>
    <property type="project" value="UniProtKB-KW"/>
</dbReference>
<keyword evidence="3" id="KW-0677">Repeat</keyword>
<protein>
    <submittedName>
        <fullName evidence="4">Leucine Rich repeats (2 copies)</fullName>
    </submittedName>
</protein>